<protein>
    <recommendedName>
        <fullName evidence="3">SET domain-containing protein</fullName>
    </recommendedName>
</protein>
<dbReference type="InterPro" id="IPR050600">
    <property type="entry name" value="SETD3_SETD6_MTase"/>
</dbReference>
<dbReference type="RefSeq" id="XP_002287161.1">
    <property type="nucleotide sequence ID" value="XM_002287125.1"/>
</dbReference>
<feature type="domain" description="SET" evidence="3">
    <location>
        <begin position="85"/>
        <end position="302"/>
    </location>
</feature>
<dbReference type="eggNOG" id="ENOG502SVPZ">
    <property type="taxonomic scope" value="Eukaryota"/>
</dbReference>
<feature type="signal peptide" evidence="2">
    <location>
        <begin position="1"/>
        <end position="21"/>
    </location>
</feature>
<dbReference type="KEGG" id="tps:THAPSDRAFT_21130"/>
<dbReference type="GeneID" id="7452192"/>
<dbReference type="PANTHER" id="PTHR13271:SF151">
    <property type="entry name" value="SET DOMAIN-CONTAINING PROTEIN 4"/>
    <property type="match status" value="1"/>
</dbReference>
<proteinExistence type="predicted"/>
<evidence type="ECO:0000313" key="5">
    <source>
        <dbReference type="Proteomes" id="UP000001449"/>
    </source>
</evidence>
<dbReference type="InParanoid" id="B8BTH9"/>
<evidence type="ECO:0000313" key="4">
    <source>
        <dbReference type="EMBL" id="EED94604.1"/>
    </source>
</evidence>
<evidence type="ECO:0000256" key="2">
    <source>
        <dbReference type="SAM" id="SignalP"/>
    </source>
</evidence>
<dbReference type="GO" id="GO:0016279">
    <property type="term" value="F:protein-lysine N-methyltransferase activity"/>
    <property type="evidence" value="ECO:0000318"/>
    <property type="project" value="GO_Central"/>
</dbReference>
<dbReference type="HOGENOM" id="CLU_321490_0_0_1"/>
<dbReference type="Gene3D" id="3.90.1410.10">
    <property type="entry name" value="set domain protein methyltransferase, domain 1"/>
    <property type="match status" value="1"/>
</dbReference>
<dbReference type="InterPro" id="IPR046341">
    <property type="entry name" value="SET_dom_sf"/>
</dbReference>
<dbReference type="STRING" id="35128.B8BTH9"/>
<dbReference type="Proteomes" id="UP000001449">
    <property type="component" value="Chromosome 2"/>
</dbReference>
<evidence type="ECO:0000256" key="1">
    <source>
        <dbReference type="SAM" id="MobiDB-lite"/>
    </source>
</evidence>
<dbReference type="GO" id="GO:0006506">
    <property type="term" value="P:GPI anchor biosynthetic process"/>
    <property type="evidence" value="ECO:0007669"/>
    <property type="project" value="UniProtKB-UniPathway"/>
</dbReference>
<name>B8BTH9_THAPS</name>
<evidence type="ECO:0000259" key="3">
    <source>
        <dbReference type="PROSITE" id="PS50280"/>
    </source>
</evidence>
<dbReference type="PaxDb" id="35128-Thaps21130"/>
<reference evidence="4 5" key="1">
    <citation type="journal article" date="2004" name="Science">
        <title>The genome of the diatom Thalassiosira pseudonana: ecology, evolution, and metabolism.</title>
        <authorList>
            <person name="Armbrust E.V."/>
            <person name="Berges J.A."/>
            <person name="Bowler C."/>
            <person name="Green B.R."/>
            <person name="Martinez D."/>
            <person name="Putnam N.H."/>
            <person name="Zhou S."/>
            <person name="Allen A.E."/>
            <person name="Apt K.E."/>
            <person name="Bechner M."/>
            <person name="Brzezinski M.A."/>
            <person name="Chaal B.K."/>
            <person name="Chiovitti A."/>
            <person name="Davis A.K."/>
            <person name="Demarest M.S."/>
            <person name="Detter J.C."/>
            <person name="Glavina T."/>
            <person name="Goodstein D."/>
            <person name="Hadi M.Z."/>
            <person name="Hellsten U."/>
            <person name="Hildebrand M."/>
            <person name="Jenkins B.D."/>
            <person name="Jurka J."/>
            <person name="Kapitonov V.V."/>
            <person name="Kroger N."/>
            <person name="Lau W.W."/>
            <person name="Lane T.W."/>
            <person name="Larimer F.W."/>
            <person name="Lippmeier J.C."/>
            <person name="Lucas S."/>
            <person name="Medina M."/>
            <person name="Montsant A."/>
            <person name="Obornik M."/>
            <person name="Parker M.S."/>
            <person name="Palenik B."/>
            <person name="Pazour G.J."/>
            <person name="Richardson P.M."/>
            <person name="Rynearson T.A."/>
            <person name="Saito M.A."/>
            <person name="Schwartz D.C."/>
            <person name="Thamatrakoln K."/>
            <person name="Valentin K."/>
            <person name="Vardi A."/>
            <person name="Wilkerson F.P."/>
            <person name="Rokhsar D.S."/>
        </authorList>
    </citation>
    <scope>NUCLEOTIDE SEQUENCE [LARGE SCALE GENOMIC DNA]</scope>
    <source>
        <strain evidence="4 5">CCMP1335</strain>
    </source>
</reference>
<reference evidence="4 5" key="2">
    <citation type="journal article" date="2008" name="Nature">
        <title>The Phaeodactylum genome reveals the evolutionary history of diatom genomes.</title>
        <authorList>
            <person name="Bowler C."/>
            <person name="Allen A.E."/>
            <person name="Badger J.H."/>
            <person name="Grimwood J."/>
            <person name="Jabbari K."/>
            <person name="Kuo A."/>
            <person name="Maheswari U."/>
            <person name="Martens C."/>
            <person name="Maumus F."/>
            <person name="Otillar R.P."/>
            <person name="Rayko E."/>
            <person name="Salamov A."/>
            <person name="Vandepoele K."/>
            <person name="Beszteri B."/>
            <person name="Gruber A."/>
            <person name="Heijde M."/>
            <person name="Katinka M."/>
            <person name="Mock T."/>
            <person name="Valentin K."/>
            <person name="Verret F."/>
            <person name="Berges J.A."/>
            <person name="Brownlee C."/>
            <person name="Cadoret J.P."/>
            <person name="Chiovitti A."/>
            <person name="Choi C.J."/>
            <person name="Coesel S."/>
            <person name="De Martino A."/>
            <person name="Detter J.C."/>
            <person name="Durkin C."/>
            <person name="Falciatore A."/>
            <person name="Fournet J."/>
            <person name="Haruta M."/>
            <person name="Huysman M.J."/>
            <person name="Jenkins B.D."/>
            <person name="Jiroutova K."/>
            <person name="Jorgensen R.E."/>
            <person name="Joubert Y."/>
            <person name="Kaplan A."/>
            <person name="Kroger N."/>
            <person name="Kroth P.G."/>
            <person name="La Roche J."/>
            <person name="Lindquist E."/>
            <person name="Lommer M."/>
            <person name="Martin-Jezequel V."/>
            <person name="Lopez P.J."/>
            <person name="Lucas S."/>
            <person name="Mangogna M."/>
            <person name="McGinnis K."/>
            <person name="Medlin L.K."/>
            <person name="Montsant A."/>
            <person name="Oudot-Le Secq M.P."/>
            <person name="Napoli C."/>
            <person name="Obornik M."/>
            <person name="Parker M.S."/>
            <person name="Petit J.L."/>
            <person name="Porcel B.M."/>
            <person name="Poulsen N."/>
            <person name="Robison M."/>
            <person name="Rychlewski L."/>
            <person name="Rynearson T.A."/>
            <person name="Schmutz J."/>
            <person name="Shapiro H."/>
            <person name="Siaut M."/>
            <person name="Stanley M."/>
            <person name="Sussman M.R."/>
            <person name="Taylor A.R."/>
            <person name="Vardi A."/>
            <person name="von Dassow P."/>
            <person name="Vyverman W."/>
            <person name="Willis A."/>
            <person name="Wyrwicz L.S."/>
            <person name="Rokhsar D.S."/>
            <person name="Weissenbach J."/>
            <person name="Armbrust E.V."/>
            <person name="Green B.R."/>
            <person name="Van de Peer Y."/>
            <person name="Grigoriev I.V."/>
        </authorList>
    </citation>
    <scope>NUCLEOTIDE SEQUENCE [LARGE SCALE GENOMIC DNA]</scope>
    <source>
        <strain evidence="4 5">CCMP1335</strain>
    </source>
</reference>
<dbReference type="AlphaFoldDB" id="B8BTH9"/>
<dbReference type="UniPathway" id="UPA00196"/>
<dbReference type="SUPFAM" id="SSF82199">
    <property type="entry name" value="SET domain"/>
    <property type="match status" value="1"/>
</dbReference>
<feature type="region of interest" description="Disordered" evidence="1">
    <location>
        <begin position="25"/>
        <end position="62"/>
    </location>
</feature>
<dbReference type="GO" id="GO:0016020">
    <property type="term" value="C:membrane"/>
    <property type="evidence" value="ECO:0007669"/>
    <property type="project" value="GOC"/>
</dbReference>
<dbReference type="InterPro" id="IPR001214">
    <property type="entry name" value="SET_dom"/>
</dbReference>
<feature type="compositionally biased region" description="Polar residues" evidence="1">
    <location>
        <begin position="25"/>
        <end position="40"/>
    </location>
</feature>
<gene>
    <name evidence="4" type="ORF">THAPSDRAFT_21130</name>
</gene>
<keyword evidence="5" id="KW-1185">Reference proteome</keyword>
<dbReference type="PANTHER" id="PTHR13271">
    <property type="entry name" value="UNCHARACTERIZED PUTATIVE METHYLTRANSFERASE"/>
    <property type="match status" value="1"/>
</dbReference>
<dbReference type="CDD" id="cd10527">
    <property type="entry name" value="SET_LSMT"/>
    <property type="match status" value="1"/>
</dbReference>
<dbReference type="PROSITE" id="PS50280">
    <property type="entry name" value="SET"/>
    <property type="match status" value="1"/>
</dbReference>
<sequence>MRVVSLLSLSVLSQNFGGALSFAVSSSNSPKRKQVTNQGKSAGGFGKKPDDTVPTTHSPDESLSTQNLLNFLLQWKSQGLGAAESGTELGFDMNTNIRGLYATRPFKKDEIICKIPSDCALALVDPSVVNDDFTVADGAVNFLQWYVNNPQAKQMWSAYLDTLPTREMHFDPTPDFYSDGEIDQLEFPMIVKQAKERKNQIMELAQSSGIPFDELQFATWLVASRSFMIKISVNDPMVKEGALSTTQNTIRVLLPYLDMINHSSDDYNAELHLIDPEKDDAWFAIRAVRPIKKGKEVTISYGASGVETSAGLLMNYGFVADENRIDTYLLKKGGEGVIESLEGWSTTLEEDEAAMAQGGNALGNMANVLRFRTKMKKSYPPIYSSAEDLTFISGAADAIQTFALPRTTTTNNLTSSTDASILVQRHHVVCFYKGPSHKVLIPRILSPEMCCNELRTNGLLERHDVNYCMKRIALVPDVASPLMLLESFMDEGVIHKHANRDLRPIYYLAIDEAATLQQSQDIGMSYRQVRQVKARDEHKEKETLRDLYDHGITSQSPFHLAGFMPDLYKIYARDDGGEESESRMHLLPLKGNVSGVLSDEGGMHRSFQQRVSLSLDNWSISTTEMSIHATVFLPIMESIFIDADDPLIVEYERGVAEEILCKASFRYGNNDKDATTKKSKCSIQFIYPETIDIEQPSFASRQYVVAYQINATLDMTSSAASAESLQIAIDYGTTLHIRYLSPITQDSNGLDIIYQGVDGLVPIAIQHPILYSAGVSMRKAEGRKQHFALQQGENVASDPIIAYVAAGLDSDYRLVTLVTMVSALMGGLVLMRSMGQLKNDSFDSFSDAHTETYDASKTLGNITLNGVIPDAVIAKIITVASGVRVIDVKQLAIKLITIVGTK</sequence>
<dbReference type="EMBL" id="CM000639">
    <property type="protein sequence ID" value="EED94604.1"/>
    <property type="molecule type" value="Genomic_DNA"/>
</dbReference>
<organism evidence="4 5">
    <name type="scientific">Thalassiosira pseudonana</name>
    <name type="common">Marine diatom</name>
    <name type="synonym">Cyclotella nana</name>
    <dbReference type="NCBI Taxonomy" id="35128"/>
    <lineage>
        <taxon>Eukaryota</taxon>
        <taxon>Sar</taxon>
        <taxon>Stramenopiles</taxon>
        <taxon>Ochrophyta</taxon>
        <taxon>Bacillariophyta</taxon>
        <taxon>Coscinodiscophyceae</taxon>
        <taxon>Thalassiosirophycidae</taxon>
        <taxon>Thalassiosirales</taxon>
        <taxon>Thalassiosiraceae</taxon>
        <taxon>Thalassiosira</taxon>
    </lineage>
</organism>
<dbReference type="Pfam" id="PF00856">
    <property type="entry name" value="SET"/>
    <property type="match status" value="1"/>
</dbReference>
<feature type="compositionally biased region" description="Polar residues" evidence="1">
    <location>
        <begin position="53"/>
        <end position="62"/>
    </location>
</feature>
<feature type="chain" id="PRO_5002868979" description="SET domain-containing protein" evidence="2">
    <location>
        <begin position="22"/>
        <end position="902"/>
    </location>
</feature>
<keyword evidence="2" id="KW-0732">Signal</keyword>
<accession>B8BTH9</accession>